<keyword evidence="3" id="KW-1185">Reference proteome</keyword>
<reference evidence="2 3" key="1">
    <citation type="submission" date="2021-08" db="EMBL/GenBank/DDBJ databases">
        <title>Streptomyces sp. PTM05 isolated from lichen.</title>
        <authorList>
            <person name="Somphong A."/>
            <person name="Phongsopitanun W."/>
            <person name="Tanasupawat S."/>
        </authorList>
    </citation>
    <scope>NUCLEOTIDE SEQUENCE [LARGE SCALE GENOMIC DNA]</scope>
    <source>
        <strain evidence="2 3">Ptm05</strain>
    </source>
</reference>
<gene>
    <name evidence="2" type="ORF">K7472_01015</name>
</gene>
<evidence type="ECO:0000313" key="3">
    <source>
        <dbReference type="Proteomes" id="UP001198565"/>
    </source>
</evidence>
<comment type="caution">
    <text evidence="2">The sequence shown here is derived from an EMBL/GenBank/DDBJ whole genome shotgun (WGS) entry which is preliminary data.</text>
</comment>
<name>A0ABS7QNI3_9ACTN</name>
<dbReference type="Proteomes" id="UP001198565">
    <property type="component" value="Unassembled WGS sequence"/>
</dbReference>
<organism evidence="2 3">
    <name type="scientific">Streptantibioticus parmotrematis</name>
    <dbReference type="NCBI Taxonomy" id="2873249"/>
    <lineage>
        <taxon>Bacteria</taxon>
        <taxon>Bacillati</taxon>
        <taxon>Actinomycetota</taxon>
        <taxon>Actinomycetes</taxon>
        <taxon>Kitasatosporales</taxon>
        <taxon>Streptomycetaceae</taxon>
        <taxon>Streptantibioticus</taxon>
    </lineage>
</organism>
<proteinExistence type="predicted"/>
<dbReference type="RefSeq" id="WP_222973018.1">
    <property type="nucleotide sequence ID" value="NZ_JAINVZ010000001.1"/>
</dbReference>
<protein>
    <submittedName>
        <fullName evidence="2">Uncharacterized protein</fullName>
    </submittedName>
</protein>
<accession>A0ABS7QNI3</accession>
<sequence length="53" mass="5883">MQTKPAGHRDVEDAEADQAHRSRTKVAGIPAVDWSRLSEADDDRESHIILGED</sequence>
<evidence type="ECO:0000256" key="1">
    <source>
        <dbReference type="SAM" id="MobiDB-lite"/>
    </source>
</evidence>
<dbReference type="EMBL" id="JAINVZ010000001">
    <property type="protein sequence ID" value="MBY8883427.1"/>
    <property type="molecule type" value="Genomic_DNA"/>
</dbReference>
<evidence type="ECO:0000313" key="2">
    <source>
        <dbReference type="EMBL" id="MBY8883427.1"/>
    </source>
</evidence>
<feature type="region of interest" description="Disordered" evidence="1">
    <location>
        <begin position="1"/>
        <end position="30"/>
    </location>
</feature>